<evidence type="ECO:0000256" key="6">
    <source>
        <dbReference type="ARBA" id="ARBA00022927"/>
    </source>
</evidence>
<evidence type="ECO:0000256" key="3">
    <source>
        <dbReference type="ARBA" id="ARBA00022723"/>
    </source>
</evidence>
<keyword evidence="2 9" id="KW-0813">Transport</keyword>
<dbReference type="InterPro" id="IPR001841">
    <property type="entry name" value="Znf_RING"/>
</dbReference>
<reference evidence="12 13" key="1">
    <citation type="submission" date="2014-03" db="EMBL/GenBank/DDBJ databases">
        <title>The genome of Kluyveromyces dobzhanskii.</title>
        <authorList>
            <person name="Nystedt B."/>
            <person name="Astrom S."/>
        </authorList>
    </citation>
    <scope>NUCLEOTIDE SEQUENCE [LARGE SCALE GENOMIC DNA]</scope>
    <source>
        <strain evidence="12 13">CBS 2104</strain>
    </source>
</reference>
<evidence type="ECO:0000256" key="2">
    <source>
        <dbReference type="ARBA" id="ARBA00022448"/>
    </source>
</evidence>
<dbReference type="InterPro" id="IPR016528">
    <property type="entry name" value="VPS11"/>
</dbReference>
<evidence type="ECO:0000256" key="5">
    <source>
        <dbReference type="ARBA" id="ARBA00022833"/>
    </source>
</evidence>
<protein>
    <recommendedName>
        <fullName evidence="9">E3 ubiquitin-protein ligase PEP5</fullName>
        <ecNumber evidence="9">2.3.2.27</ecNumber>
    </recommendedName>
</protein>
<name>A0A0A8LCU2_9SACH</name>
<keyword evidence="9" id="KW-0808">Transferase</keyword>
<dbReference type="GO" id="GO:0030674">
    <property type="term" value="F:protein-macromolecule adaptor activity"/>
    <property type="evidence" value="ECO:0007669"/>
    <property type="project" value="TreeGrafter"/>
</dbReference>
<sequence length="1021" mass="115884">MSLSTWRQFQLYENTPIRDPFTDSDNPLYSDPTLTAVTPLNENYLAIAVHSSVVKIVDLHDMSVQFEFEAYSSDYQLTYLERVSDTYILSVGECLGKPVLIKLWDLEKVPKNESKYHALSEVRNGSNAYPVSTVSCNLDASCVAVGFTDGRVILIRGDLLRDRGSKYRIIYEDSNKEPITALSLSNNASHLFATTTSKVMLFNTSGRNNGKPDMILNETEGVSLNCGILNHSTDEFICALKDRLDIYMCTGGKRSLIVDISSAKRIFPISTDHILVLMSNVANSSLHLGKTPNETTRAVILDVRNKIISYSLLLTSSVIDIFADATSLNLLTSNGTIHKLKQKNTDDQLSTICQKDMFPVALELAEQYALPNVKIQEIKKSYGDYLFKKDLKREAIEQYMDCIEVCDPTEIISKFGVEQKTNSENSINLKDFLWKLVEAGKAKVDHITLLLTLLIKLQDIPGLELFLSHFKREGVFSEEPEAFGHWTMSDDSFFFSDTRLFDLDVILRLFLECDMLELAQKYVLKYSKDPVQVASVVLLLKKDAFGALNYIKSLPVDDALRVLIKCSRKLLDLIPNETNMLLIDLFIGKYQPTNYDAVAENVASHGHETDKLKNDPVVFYNYRSFFEYMLPSSDSNEKSLTLESSQPTYHPPKPSLIFPSFVQKPFQFVVFLEACLESYKRFQGYDQDRQDILTTLYDIYLSLSDDDIDERKAAWKGKAAAVLAETEKSSIRQSNEKPLDSSLMLLISHMHDMNPFTISSIREEEQESNSMMSHVSLPDVFRSLCLTNDPHACLSFLQKYGDRENDLYRIAVPYFISSKQVYEEIGGEPFFKKEVLEKVLDLDLMTPLDIVQTLSSTNVVKYGAIKEFLVNHLQNENAEIKKNELLVNSYEKELEMKVIKLKEALATKSPLEVQVKKRLCDSCNTLVEFPMIFFKCGHLYHQRCLNEETDSDLLFNCPQCVVETESAKKTMISYKNSSQNANLLRAALSDIDIKEDRFAIISEFIGKGGLDDPEFIIPQVQ</sequence>
<dbReference type="Gene3D" id="3.30.40.10">
    <property type="entry name" value="Zinc/RING finger domain, C3HC4 (zinc finger)"/>
    <property type="match status" value="1"/>
</dbReference>
<keyword evidence="7 9" id="KW-0472">Membrane</keyword>
<keyword evidence="13" id="KW-1185">Reference proteome</keyword>
<dbReference type="Pfam" id="PF23356">
    <property type="entry name" value="TPR_PEP5_VPS11"/>
    <property type="match status" value="1"/>
</dbReference>
<proteinExistence type="inferred from homology"/>
<dbReference type="EMBL" id="CCBQ010000045">
    <property type="protein sequence ID" value="CDO95948.1"/>
    <property type="molecule type" value="Genomic_DNA"/>
</dbReference>
<dbReference type="GO" id="GO:0033263">
    <property type="term" value="C:CORVET complex"/>
    <property type="evidence" value="ECO:0007669"/>
    <property type="project" value="UniProtKB-UniRule"/>
</dbReference>
<keyword evidence="5" id="KW-0862">Zinc</keyword>
<dbReference type="Gene3D" id="2.130.10.10">
    <property type="entry name" value="YVTN repeat-like/Quinoprotein amine dehydrogenase"/>
    <property type="match status" value="1"/>
</dbReference>
<evidence type="ECO:0000256" key="9">
    <source>
        <dbReference type="PIRNR" id="PIRNR007860"/>
    </source>
</evidence>
<evidence type="ECO:0000256" key="1">
    <source>
        <dbReference type="ARBA" id="ARBA00007070"/>
    </source>
</evidence>
<evidence type="ECO:0000256" key="8">
    <source>
        <dbReference type="ARBA" id="ARBA00029433"/>
    </source>
</evidence>
<dbReference type="GO" id="GO:0006886">
    <property type="term" value="P:intracellular protein transport"/>
    <property type="evidence" value="ECO:0007669"/>
    <property type="project" value="UniProtKB-UniRule"/>
</dbReference>
<dbReference type="GO" id="GO:0030897">
    <property type="term" value="C:HOPS complex"/>
    <property type="evidence" value="ECO:0007669"/>
    <property type="project" value="UniProtKB-UniRule"/>
</dbReference>
<comment type="caution">
    <text evidence="12">The sequence shown here is derived from an EMBL/GenBank/DDBJ whole genome shotgun (WGS) entry which is preliminary data.</text>
</comment>
<dbReference type="InterPro" id="IPR057308">
    <property type="entry name" value="CHCR_PEP5_VPS11"/>
</dbReference>
<comment type="subunit">
    <text evidence="9">Component of the homotypic vacuole fusion and vacuole protein sorting (HOPS) complex. Component of the class C core vacuole/endosome tethering (CORVET) complex.</text>
</comment>
<dbReference type="GO" id="GO:0000329">
    <property type="term" value="C:fungal-type vacuole membrane"/>
    <property type="evidence" value="ECO:0007669"/>
    <property type="project" value="UniProtKB-UniRule"/>
</dbReference>
<accession>A0A0A8LCU2</accession>
<dbReference type="GO" id="GO:0048284">
    <property type="term" value="P:organelle fusion"/>
    <property type="evidence" value="ECO:0007669"/>
    <property type="project" value="TreeGrafter"/>
</dbReference>
<evidence type="ECO:0000259" key="11">
    <source>
        <dbReference type="PROSITE" id="PS50089"/>
    </source>
</evidence>
<dbReference type="GO" id="GO:0007033">
    <property type="term" value="P:vacuole organization"/>
    <property type="evidence" value="ECO:0007669"/>
    <property type="project" value="TreeGrafter"/>
</dbReference>
<dbReference type="InterPro" id="IPR057307">
    <property type="entry name" value="PEP5_VPS11_N"/>
</dbReference>
<dbReference type="Proteomes" id="UP000031516">
    <property type="component" value="Unassembled WGS sequence"/>
</dbReference>
<dbReference type="GO" id="GO:0006904">
    <property type="term" value="P:vesicle docking involved in exocytosis"/>
    <property type="evidence" value="ECO:0007669"/>
    <property type="project" value="TreeGrafter"/>
</dbReference>
<dbReference type="GO" id="GO:0007032">
    <property type="term" value="P:endosome organization"/>
    <property type="evidence" value="ECO:0007669"/>
    <property type="project" value="TreeGrafter"/>
</dbReference>
<dbReference type="OrthoDB" id="26184at2759"/>
<evidence type="ECO:0000313" key="12">
    <source>
        <dbReference type="EMBL" id="CDO95948.1"/>
    </source>
</evidence>
<feature type="domain" description="RING-type" evidence="11">
    <location>
        <begin position="920"/>
        <end position="960"/>
    </location>
</feature>
<dbReference type="AlphaFoldDB" id="A0A0A8LCU2"/>
<comment type="subcellular location">
    <subcellularLocation>
        <location evidence="8">Endomembrane system</location>
        <topology evidence="8">Peripheral membrane protein</topology>
        <orientation evidence="8">Cytoplasmic side</orientation>
    </subcellularLocation>
    <subcellularLocation>
        <location evidence="9">Vacuole membrane</location>
        <topology evidence="9">Peripheral membrane protein</topology>
        <orientation evidence="9">Cytoplasmic side</orientation>
    </subcellularLocation>
</comment>
<keyword evidence="4 10" id="KW-0863">Zinc-finger</keyword>
<comment type="catalytic activity">
    <reaction evidence="9">
        <text>S-ubiquitinyl-[E2 ubiquitin-conjugating enzyme]-L-cysteine + [acceptor protein]-L-lysine = [E2 ubiquitin-conjugating enzyme]-L-cysteine + N(6)-ubiquitinyl-[acceptor protein]-L-lysine.</text>
        <dbReference type="EC" id="2.3.2.27"/>
    </reaction>
</comment>
<evidence type="ECO:0000256" key="7">
    <source>
        <dbReference type="ARBA" id="ARBA00023136"/>
    </source>
</evidence>
<dbReference type="InterPro" id="IPR036322">
    <property type="entry name" value="WD40_repeat_dom_sf"/>
</dbReference>
<gene>
    <name evidence="12" type="ORF">KLDO_g4170</name>
</gene>
<dbReference type="Pfam" id="PF23341">
    <property type="entry name" value="PEP5_VPS11_N"/>
    <property type="match status" value="1"/>
</dbReference>
<dbReference type="PROSITE" id="PS50089">
    <property type="entry name" value="ZF_RING_2"/>
    <property type="match status" value="1"/>
</dbReference>
<comment type="similarity">
    <text evidence="1 9">Belongs to the VPS11 family.</text>
</comment>
<dbReference type="InterPro" id="IPR024763">
    <property type="entry name" value="VPS11_C"/>
</dbReference>
<keyword evidence="9" id="KW-0926">Vacuole</keyword>
<dbReference type="InterPro" id="IPR013083">
    <property type="entry name" value="Znf_RING/FYVE/PHD"/>
</dbReference>
<dbReference type="InterPro" id="IPR015943">
    <property type="entry name" value="WD40/YVTN_repeat-like_dom_sf"/>
</dbReference>
<evidence type="ECO:0000313" key="13">
    <source>
        <dbReference type="Proteomes" id="UP000031516"/>
    </source>
</evidence>
<dbReference type="EC" id="2.3.2.27" evidence="9"/>
<organism evidence="12 13">
    <name type="scientific">Kluyveromyces dobzhanskii CBS 2104</name>
    <dbReference type="NCBI Taxonomy" id="1427455"/>
    <lineage>
        <taxon>Eukaryota</taxon>
        <taxon>Fungi</taxon>
        <taxon>Dikarya</taxon>
        <taxon>Ascomycota</taxon>
        <taxon>Saccharomycotina</taxon>
        <taxon>Saccharomycetes</taxon>
        <taxon>Saccharomycetales</taxon>
        <taxon>Saccharomycetaceae</taxon>
        <taxon>Kluyveromyces</taxon>
    </lineage>
</organism>
<dbReference type="Pfam" id="PF12451">
    <property type="entry name" value="VPS11_C"/>
    <property type="match status" value="1"/>
</dbReference>
<dbReference type="PANTHER" id="PTHR23323:SF24">
    <property type="entry name" value="VACUOLAR PROTEIN SORTING-ASSOCIATED PROTEIN 11 HOMOLOG"/>
    <property type="match status" value="1"/>
</dbReference>
<dbReference type="GO" id="GO:0008270">
    <property type="term" value="F:zinc ion binding"/>
    <property type="evidence" value="ECO:0007669"/>
    <property type="project" value="UniProtKB-KW"/>
</dbReference>
<dbReference type="SUPFAM" id="SSF57850">
    <property type="entry name" value="RING/U-box"/>
    <property type="match status" value="1"/>
</dbReference>
<evidence type="ECO:0000256" key="4">
    <source>
        <dbReference type="ARBA" id="ARBA00022771"/>
    </source>
</evidence>
<keyword evidence="9" id="KW-0833">Ubl conjugation pathway</keyword>
<evidence type="ECO:0000256" key="10">
    <source>
        <dbReference type="PROSITE-ProRule" id="PRU00175"/>
    </source>
</evidence>
<dbReference type="SUPFAM" id="SSF50978">
    <property type="entry name" value="WD40 repeat-like"/>
    <property type="match status" value="1"/>
</dbReference>
<keyword evidence="6 9" id="KW-0653">Protein transport</keyword>
<keyword evidence="3" id="KW-0479">Metal-binding</keyword>
<dbReference type="GO" id="GO:0061630">
    <property type="term" value="F:ubiquitin protein ligase activity"/>
    <property type="evidence" value="ECO:0007669"/>
    <property type="project" value="UniProtKB-EC"/>
</dbReference>
<dbReference type="PANTHER" id="PTHR23323">
    <property type="entry name" value="VACUOLAR PROTEIN SORTING-ASSOCIATED PROTEIN"/>
    <property type="match status" value="1"/>
</dbReference>
<dbReference type="PIRSF" id="PIRSF007860">
    <property type="entry name" value="VPS11"/>
    <property type="match status" value="1"/>
</dbReference>